<organism evidence="3">
    <name type="scientific">Metarhizium acridum (strain CQMa 102)</name>
    <dbReference type="NCBI Taxonomy" id="655827"/>
    <lineage>
        <taxon>Eukaryota</taxon>
        <taxon>Fungi</taxon>
        <taxon>Dikarya</taxon>
        <taxon>Ascomycota</taxon>
        <taxon>Pezizomycotina</taxon>
        <taxon>Sordariomycetes</taxon>
        <taxon>Hypocreomycetidae</taxon>
        <taxon>Hypocreales</taxon>
        <taxon>Clavicipitaceae</taxon>
        <taxon>Metarhizium</taxon>
    </lineage>
</organism>
<dbReference type="KEGG" id="maw:19254116"/>
<dbReference type="InParanoid" id="E9EIV7"/>
<accession>E9EIV7</accession>
<dbReference type="OrthoDB" id="4509620at2759"/>
<dbReference type="RefSeq" id="XP_007816145.1">
    <property type="nucleotide sequence ID" value="XM_007817954.1"/>
</dbReference>
<dbReference type="AlphaFoldDB" id="E9EIV7"/>
<sequence length="151" mass="16659">MRPTIITIAITFVPAVLSGGKCIRQGSECEWTDCLAKSPSSNDFSITDATTESKSKSQLCNPEDREDPTFPGWNCCENYGAGCWIGHKTLWCKPKPDTPLAEPIIGHTWGYNYDDNARECNRVGGKVISYTGYDEVLGPTVRVKGYKCVRA</sequence>
<proteinExistence type="predicted"/>
<keyword evidence="1" id="KW-0732">Signal</keyword>
<evidence type="ECO:0000313" key="2">
    <source>
        <dbReference type="EMBL" id="EFY84150.1"/>
    </source>
</evidence>
<evidence type="ECO:0000256" key="1">
    <source>
        <dbReference type="SAM" id="SignalP"/>
    </source>
</evidence>
<reference evidence="2 3" key="1">
    <citation type="journal article" date="2011" name="PLoS Genet.">
        <title>Genome sequencing and comparative transcriptomics of the model entomopathogenic fungi Metarhizium anisopliae and M. acridum.</title>
        <authorList>
            <person name="Gao Q."/>
            <person name="Jin K."/>
            <person name="Ying S.H."/>
            <person name="Zhang Y."/>
            <person name="Xiao G."/>
            <person name="Shang Y."/>
            <person name="Duan Z."/>
            <person name="Hu X."/>
            <person name="Xie X.Q."/>
            <person name="Zhou G."/>
            <person name="Peng G."/>
            <person name="Luo Z."/>
            <person name="Huang W."/>
            <person name="Wang B."/>
            <person name="Fang W."/>
            <person name="Wang S."/>
            <person name="Zhong Y."/>
            <person name="Ma L.J."/>
            <person name="St Leger R.J."/>
            <person name="Zhao G.P."/>
            <person name="Pei Y."/>
            <person name="Feng M.G."/>
            <person name="Xia Y."/>
            <person name="Wang C."/>
        </authorList>
    </citation>
    <scope>NUCLEOTIDE SEQUENCE [LARGE SCALE GENOMIC DNA]</scope>
    <source>
        <strain evidence="2 3">CQMa 102</strain>
    </source>
</reference>
<gene>
    <name evidence="2" type="ORF">MAC_09805</name>
</gene>
<dbReference type="HOGENOM" id="CLU_1731906_0_0_1"/>
<dbReference type="GeneID" id="19254116"/>
<evidence type="ECO:0000313" key="3">
    <source>
        <dbReference type="Proteomes" id="UP000002499"/>
    </source>
</evidence>
<keyword evidence="3" id="KW-1185">Reference proteome</keyword>
<dbReference type="EMBL" id="GL698665">
    <property type="protein sequence ID" value="EFY84150.1"/>
    <property type="molecule type" value="Genomic_DNA"/>
</dbReference>
<feature type="signal peptide" evidence="1">
    <location>
        <begin position="1"/>
        <end position="18"/>
    </location>
</feature>
<dbReference type="Proteomes" id="UP000002499">
    <property type="component" value="Unassembled WGS sequence"/>
</dbReference>
<protein>
    <submittedName>
        <fullName evidence="2">Uncharacterized protein</fullName>
    </submittedName>
</protein>
<name>E9EIV7_METAQ</name>
<feature type="chain" id="PRO_5003238565" evidence="1">
    <location>
        <begin position="19"/>
        <end position="151"/>
    </location>
</feature>